<organism evidence="2">
    <name type="scientific">freshwater metagenome</name>
    <dbReference type="NCBI Taxonomy" id="449393"/>
    <lineage>
        <taxon>unclassified sequences</taxon>
        <taxon>metagenomes</taxon>
        <taxon>ecological metagenomes</taxon>
    </lineage>
</organism>
<dbReference type="EMBL" id="CAEZZW010000005">
    <property type="protein sequence ID" value="CAB4782690.1"/>
    <property type="molecule type" value="Genomic_DNA"/>
</dbReference>
<feature type="transmembrane region" description="Helical" evidence="1">
    <location>
        <begin position="223"/>
        <end position="244"/>
    </location>
</feature>
<dbReference type="PRINTS" id="PR00173">
    <property type="entry name" value="EDTRNSPORT"/>
</dbReference>
<evidence type="ECO:0000313" key="4">
    <source>
        <dbReference type="EMBL" id="CAB4723270.1"/>
    </source>
</evidence>
<dbReference type="AlphaFoldDB" id="A0A6J5ZT05"/>
<dbReference type="EMBL" id="CAFBNH010000006">
    <property type="protein sequence ID" value="CAB4949512.1"/>
    <property type="molecule type" value="Genomic_DNA"/>
</dbReference>
<evidence type="ECO:0000313" key="3">
    <source>
        <dbReference type="EMBL" id="CAB4697424.1"/>
    </source>
</evidence>
<dbReference type="EMBL" id="CAEZYM010000005">
    <property type="protein sequence ID" value="CAB4723270.1"/>
    <property type="molecule type" value="Genomic_DNA"/>
</dbReference>
<dbReference type="Pfam" id="PF04474">
    <property type="entry name" value="DUF554"/>
    <property type="match status" value="1"/>
</dbReference>
<dbReference type="InterPro" id="IPR007563">
    <property type="entry name" value="DUF554"/>
</dbReference>
<evidence type="ECO:0000313" key="6">
    <source>
        <dbReference type="EMBL" id="CAB4871586.1"/>
    </source>
</evidence>
<dbReference type="EMBL" id="CAEZXO010000006">
    <property type="protein sequence ID" value="CAB4697424.1"/>
    <property type="molecule type" value="Genomic_DNA"/>
</dbReference>
<name>A0A6J5ZT05_9ZZZZ</name>
<evidence type="ECO:0000313" key="7">
    <source>
        <dbReference type="EMBL" id="CAB4949512.1"/>
    </source>
</evidence>
<keyword evidence="1" id="KW-1133">Transmembrane helix</keyword>
<feature type="transmembrane region" description="Helical" evidence="1">
    <location>
        <begin position="197"/>
        <end position="216"/>
    </location>
</feature>
<proteinExistence type="predicted"/>
<evidence type="ECO:0000256" key="1">
    <source>
        <dbReference type="SAM" id="Phobius"/>
    </source>
</evidence>
<feature type="transmembrane region" description="Helical" evidence="1">
    <location>
        <begin position="35"/>
        <end position="56"/>
    </location>
</feature>
<accession>A0A6J5ZT05</accession>
<keyword evidence="1" id="KW-0812">Transmembrane</keyword>
<dbReference type="EMBL" id="CAFBOC010000012">
    <property type="protein sequence ID" value="CAB4980498.1"/>
    <property type="molecule type" value="Genomic_DNA"/>
</dbReference>
<feature type="transmembrane region" description="Helical" evidence="1">
    <location>
        <begin position="68"/>
        <end position="87"/>
    </location>
</feature>
<feature type="transmembrane region" description="Helical" evidence="1">
    <location>
        <begin position="115"/>
        <end position="134"/>
    </location>
</feature>
<dbReference type="PANTHER" id="PTHR36111">
    <property type="entry name" value="INNER MEMBRANE PROTEIN-RELATED"/>
    <property type="match status" value="1"/>
</dbReference>
<evidence type="ECO:0000313" key="8">
    <source>
        <dbReference type="EMBL" id="CAB4980498.1"/>
    </source>
</evidence>
<gene>
    <name evidence="3" type="ORF">UFOPK2510_01088</name>
    <name evidence="4" type="ORF">UFOPK2718_00677</name>
    <name evidence="5" type="ORF">UFOPK2936_01047</name>
    <name evidence="6" type="ORF">UFOPK3328_01093</name>
    <name evidence="7" type="ORF">UFOPK3779_01098</name>
    <name evidence="8" type="ORF">UFOPK3913_01100</name>
    <name evidence="2" type="ORF">UFOPK4107_01376</name>
</gene>
<protein>
    <submittedName>
        <fullName evidence="2">Unannotated protein</fullName>
    </submittedName>
</protein>
<dbReference type="PANTHER" id="PTHR36111:SF2">
    <property type="entry name" value="INNER MEMBRANE PROTEIN"/>
    <property type="match status" value="1"/>
</dbReference>
<feature type="transmembrane region" description="Helical" evidence="1">
    <location>
        <begin position="154"/>
        <end position="177"/>
    </location>
</feature>
<sequence length="245" mass="25337">MFPGIGTLLNVIAILLGASAGVLLGSKLPSRTRLLITDVLGLVTLLGAAGAIRSLWAPRFLAALPTGWSLLCVLTSLLIGGFIGSMAKLEDHLDSFGERLRQRFGASDDSPFVEGFVSASLLFAIGPLAILGSISDGMSTGVEQLLLKSTLDGFAAMAFAASLGWGVALAFIPVAIYQGFWTVVGLGLGSVLVDYQVDAMTATGGVMLLCIGLRLLKLKEIAVGNLLPSLAVAPLVALVLHSFVN</sequence>
<evidence type="ECO:0000313" key="5">
    <source>
        <dbReference type="EMBL" id="CAB4782690.1"/>
    </source>
</evidence>
<dbReference type="EMBL" id="CAESAE010000009">
    <property type="protein sequence ID" value="CAB4344299.1"/>
    <property type="molecule type" value="Genomic_DNA"/>
</dbReference>
<reference evidence="2" key="1">
    <citation type="submission" date="2020-05" db="EMBL/GenBank/DDBJ databases">
        <authorList>
            <person name="Chiriac C."/>
            <person name="Salcher M."/>
            <person name="Ghai R."/>
            <person name="Kavagutti S V."/>
        </authorList>
    </citation>
    <scope>NUCLEOTIDE SEQUENCE</scope>
</reference>
<keyword evidence="1" id="KW-0472">Membrane</keyword>
<evidence type="ECO:0000313" key="2">
    <source>
        <dbReference type="EMBL" id="CAB4344299.1"/>
    </source>
</evidence>
<dbReference type="EMBL" id="CAFBLD010000007">
    <property type="protein sequence ID" value="CAB4871586.1"/>
    <property type="molecule type" value="Genomic_DNA"/>
</dbReference>